<dbReference type="GO" id="GO:0006747">
    <property type="term" value="P:FAD biosynthetic process"/>
    <property type="evidence" value="ECO:0007669"/>
    <property type="project" value="TreeGrafter"/>
</dbReference>
<proteinExistence type="predicted"/>
<reference evidence="15 16" key="2">
    <citation type="journal article" date="2014" name="J. Gen. Appl. Microbiol.">
        <title>The early diverging ascomycetous budding yeast Saitoella complicata has three histone deacetylases belonging to the Clr6, Hos2, and Rpd3 lineages.</title>
        <authorList>
            <person name="Nishida H."/>
            <person name="Matsumoto T."/>
            <person name="Kondo S."/>
            <person name="Hamamoto M."/>
            <person name="Yoshikawa H."/>
        </authorList>
    </citation>
    <scope>NUCLEOTIDE SEQUENCE [LARGE SCALE GENOMIC DNA]</scope>
    <source>
        <strain evidence="15 16">NRRL Y-17804</strain>
    </source>
</reference>
<protein>
    <recommendedName>
        <fullName evidence="2">FAD synthase</fullName>
        <ecNumber evidence="2">2.7.7.2</ecNumber>
    </recommendedName>
    <alternativeName>
        <fullName evidence="10">FAD pyrophosphorylase</fullName>
    </alternativeName>
    <alternativeName>
        <fullName evidence="11">FMN adenylyltransferase</fullName>
    </alternativeName>
</protein>
<dbReference type="InterPro" id="IPR014729">
    <property type="entry name" value="Rossmann-like_a/b/a_fold"/>
</dbReference>
<accession>A0A0E9N8U6</accession>
<keyword evidence="4" id="KW-0288">FMN</keyword>
<evidence type="ECO:0000256" key="4">
    <source>
        <dbReference type="ARBA" id="ARBA00022643"/>
    </source>
</evidence>
<dbReference type="GO" id="GO:0003919">
    <property type="term" value="F:FMN adenylyltransferase activity"/>
    <property type="evidence" value="ECO:0007669"/>
    <property type="project" value="UniProtKB-EC"/>
</dbReference>
<keyword evidence="16" id="KW-1185">Reference proteome</keyword>
<feature type="region of interest" description="Disordered" evidence="13">
    <location>
        <begin position="250"/>
        <end position="277"/>
    </location>
</feature>
<comment type="catalytic activity">
    <reaction evidence="12">
        <text>FMN + ATP + H(+) = FAD + diphosphate</text>
        <dbReference type="Rhea" id="RHEA:17237"/>
        <dbReference type="ChEBI" id="CHEBI:15378"/>
        <dbReference type="ChEBI" id="CHEBI:30616"/>
        <dbReference type="ChEBI" id="CHEBI:33019"/>
        <dbReference type="ChEBI" id="CHEBI:57692"/>
        <dbReference type="ChEBI" id="CHEBI:58210"/>
        <dbReference type="EC" id="2.7.7.2"/>
    </reaction>
</comment>
<evidence type="ECO:0000256" key="3">
    <source>
        <dbReference type="ARBA" id="ARBA00022630"/>
    </source>
</evidence>
<gene>
    <name evidence="15" type="ORF">G7K_0474-t1</name>
</gene>
<dbReference type="AlphaFoldDB" id="A0A0E9N8U6"/>
<evidence type="ECO:0000256" key="7">
    <source>
        <dbReference type="ARBA" id="ARBA00022741"/>
    </source>
</evidence>
<dbReference type="EMBL" id="BACD03000003">
    <property type="protein sequence ID" value="GAO46239.1"/>
    <property type="molecule type" value="Genomic_DNA"/>
</dbReference>
<feature type="domain" description="Phosphoadenosine phosphosulphate reductase" evidence="14">
    <location>
        <begin position="147"/>
        <end position="225"/>
    </location>
</feature>
<dbReference type="OMA" id="EEFVQWS"/>
<evidence type="ECO:0000256" key="10">
    <source>
        <dbReference type="ARBA" id="ARBA00031145"/>
    </source>
</evidence>
<feature type="domain" description="Phosphoadenosine phosphosulphate reductase" evidence="14">
    <location>
        <begin position="62"/>
        <end position="140"/>
    </location>
</feature>
<evidence type="ECO:0000256" key="11">
    <source>
        <dbReference type="ARBA" id="ARBA00031871"/>
    </source>
</evidence>
<dbReference type="SUPFAM" id="SSF52402">
    <property type="entry name" value="Adenine nucleotide alpha hydrolases-like"/>
    <property type="match status" value="1"/>
</dbReference>
<feature type="compositionally biased region" description="Basic and acidic residues" evidence="13">
    <location>
        <begin position="250"/>
        <end position="267"/>
    </location>
</feature>
<sequence>MDPASQLQSYTYPASPAELRESIDSFLNEPPSSDLRAQTQERVRDSLEVIQKALDEYGPEGLALSYNGGKDCLVLLALYYSLIPPQPSPKSTSPAAQLLPSPSIYVTPKHPFPQVESFVDESAAAFGLELIRIPVPMKAAFEDYLRRKTGVRAIMVGTRRGDPHGEGLRTCQRTDQGWPDFVRVHPVLEWRYAEVWEFLRALQIPYCELYDQGYTSLGDVHDTHPNPALKRENGEEGFRPAWQLVDEDMERAGRGSDKKERKAHENVKAGLVGKAEN</sequence>
<dbReference type="PANTHER" id="PTHR23293">
    <property type="entry name" value="FAD SYNTHETASE-RELATED FMN ADENYLYLTRANSFERASE"/>
    <property type="match status" value="1"/>
</dbReference>
<evidence type="ECO:0000256" key="6">
    <source>
        <dbReference type="ARBA" id="ARBA00022695"/>
    </source>
</evidence>
<keyword evidence="3" id="KW-0285">Flavoprotein</keyword>
<comment type="pathway">
    <text evidence="1">Cofactor biosynthesis; FAD biosynthesis; FAD from FMN: step 1/1.</text>
</comment>
<evidence type="ECO:0000259" key="14">
    <source>
        <dbReference type="Pfam" id="PF01507"/>
    </source>
</evidence>
<evidence type="ECO:0000256" key="2">
    <source>
        <dbReference type="ARBA" id="ARBA00012393"/>
    </source>
</evidence>
<dbReference type="Pfam" id="PF01507">
    <property type="entry name" value="PAPS_reduct"/>
    <property type="match status" value="2"/>
</dbReference>
<dbReference type="PANTHER" id="PTHR23293:SF9">
    <property type="entry name" value="FAD SYNTHASE"/>
    <property type="match status" value="1"/>
</dbReference>
<comment type="caution">
    <text evidence="15">The sequence shown here is derived from an EMBL/GenBank/DDBJ whole genome shotgun (WGS) entry which is preliminary data.</text>
</comment>
<dbReference type="Proteomes" id="UP000033140">
    <property type="component" value="Unassembled WGS sequence"/>
</dbReference>
<evidence type="ECO:0000313" key="15">
    <source>
        <dbReference type="EMBL" id="GAO46239.1"/>
    </source>
</evidence>
<evidence type="ECO:0000256" key="9">
    <source>
        <dbReference type="ARBA" id="ARBA00022840"/>
    </source>
</evidence>
<dbReference type="InterPro" id="IPR002500">
    <property type="entry name" value="PAPS_reduct_dom"/>
</dbReference>
<dbReference type="GO" id="GO:0005524">
    <property type="term" value="F:ATP binding"/>
    <property type="evidence" value="ECO:0007669"/>
    <property type="project" value="UniProtKB-KW"/>
</dbReference>
<dbReference type="CDD" id="cd23948">
    <property type="entry name" value="FAD_synthase"/>
    <property type="match status" value="1"/>
</dbReference>
<reference evidence="15 16" key="3">
    <citation type="journal article" date="2015" name="Genome Announc.">
        <title>Draft Genome Sequence of the Archiascomycetous Yeast Saitoella complicata.</title>
        <authorList>
            <person name="Yamauchi K."/>
            <person name="Kondo S."/>
            <person name="Hamamoto M."/>
            <person name="Takahashi Y."/>
            <person name="Ogura Y."/>
            <person name="Hayashi T."/>
            <person name="Nishida H."/>
        </authorList>
    </citation>
    <scope>NUCLEOTIDE SEQUENCE [LARGE SCALE GENOMIC DNA]</scope>
    <source>
        <strain evidence="15 16">NRRL Y-17804</strain>
    </source>
</reference>
<organism evidence="15 16">
    <name type="scientific">Saitoella complicata (strain BCRC 22490 / CBS 7301 / JCM 7358 / NBRC 10748 / NRRL Y-17804)</name>
    <dbReference type="NCBI Taxonomy" id="698492"/>
    <lineage>
        <taxon>Eukaryota</taxon>
        <taxon>Fungi</taxon>
        <taxon>Dikarya</taxon>
        <taxon>Ascomycota</taxon>
        <taxon>Taphrinomycotina</taxon>
        <taxon>Taphrinomycotina incertae sedis</taxon>
        <taxon>Saitoella</taxon>
    </lineage>
</organism>
<evidence type="ECO:0000256" key="13">
    <source>
        <dbReference type="SAM" id="MobiDB-lite"/>
    </source>
</evidence>
<dbReference type="STRING" id="698492.A0A0E9N8U6"/>
<keyword evidence="6" id="KW-0548">Nucleotidyltransferase</keyword>
<evidence type="ECO:0000313" key="16">
    <source>
        <dbReference type="Proteomes" id="UP000033140"/>
    </source>
</evidence>
<keyword evidence="7" id="KW-0547">Nucleotide-binding</keyword>
<dbReference type="Gene3D" id="3.40.50.620">
    <property type="entry name" value="HUPs"/>
    <property type="match status" value="1"/>
</dbReference>
<evidence type="ECO:0000256" key="8">
    <source>
        <dbReference type="ARBA" id="ARBA00022827"/>
    </source>
</evidence>
<reference evidence="15 16" key="1">
    <citation type="journal article" date="2011" name="J. Gen. Appl. Microbiol.">
        <title>Draft genome sequencing of the enigmatic yeast Saitoella complicata.</title>
        <authorList>
            <person name="Nishida H."/>
            <person name="Hamamoto M."/>
            <person name="Sugiyama J."/>
        </authorList>
    </citation>
    <scope>NUCLEOTIDE SEQUENCE [LARGE SCALE GENOMIC DNA]</scope>
    <source>
        <strain evidence="15 16">NRRL Y-17804</strain>
    </source>
</reference>
<keyword evidence="9" id="KW-0067">ATP-binding</keyword>
<name>A0A0E9N8U6_SAICN</name>
<dbReference type="EC" id="2.7.7.2" evidence="2"/>
<keyword evidence="8" id="KW-0274">FAD</keyword>
<evidence type="ECO:0000256" key="1">
    <source>
        <dbReference type="ARBA" id="ARBA00004726"/>
    </source>
</evidence>
<keyword evidence="5" id="KW-0808">Transferase</keyword>
<evidence type="ECO:0000256" key="12">
    <source>
        <dbReference type="ARBA" id="ARBA00049494"/>
    </source>
</evidence>
<evidence type="ECO:0000256" key="5">
    <source>
        <dbReference type="ARBA" id="ARBA00022679"/>
    </source>
</evidence>